<evidence type="ECO:0000313" key="1">
    <source>
        <dbReference type="EMBL" id="MDR5652395.1"/>
    </source>
</evidence>
<reference evidence="1 2" key="1">
    <citation type="submission" date="2023-09" db="EMBL/GenBank/DDBJ databases">
        <title>Xinfangfangia sedmenti sp. nov., isolated the sedment.</title>
        <authorList>
            <person name="Xu L."/>
        </authorList>
    </citation>
    <scope>NUCLEOTIDE SEQUENCE [LARGE SCALE GENOMIC DNA]</scope>
    <source>
        <strain evidence="1 2">LG-4</strain>
    </source>
</reference>
<proteinExistence type="predicted"/>
<evidence type="ECO:0000313" key="2">
    <source>
        <dbReference type="Proteomes" id="UP001247754"/>
    </source>
</evidence>
<organism evidence="1 2">
    <name type="scientific">Ruixingdingia sedimenti</name>
    <dbReference type="NCBI Taxonomy" id="3073604"/>
    <lineage>
        <taxon>Bacteria</taxon>
        <taxon>Pseudomonadati</taxon>
        <taxon>Pseudomonadota</taxon>
        <taxon>Alphaproteobacteria</taxon>
        <taxon>Rhodobacterales</taxon>
        <taxon>Paracoccaceae</taxon>
        <taxon>Ruixingdingia</taxon>
    </lineage>
</organism>
<keyword evidence="2" id="KW-1185">Reference proteome</keyword>
<dbReference type="EMBL" id="JAVKPH010000006">
    <property type="protein sequence ID" value="MDR5652395.1"/>
    <property type="molecule type" value="Genomic_DNA"/>
</dbReference>
<dbReference type="Pfam" id="PF12100">
    <property type="entry name" value="DUF3576"/>
    <property type="match status" value="1"/>
</dbReference>
<comment type="caution">
    <text evidence="1">The sequence shown here is derived from an EMBL/GenBank/DDBJ whole genome shotgun (WGS) entry which is preliminary data.</text>
</comment>
<accession>A0ABU1F688</accession>
<sequence>MQFSGLARLVLLGGIVASVAGCGGGIGSLNPFSRARAPQPAPAQTDQQRIDLDNYINLDAQERGARMATGVPDTAPRAKLGDLLRARDDGSLGGSVNRYLWNAALDVLSFLPVETVDPFSGVISTGYGRPPGGGRAYRATIYVSDPALDARSLNVAVQGQGGAAVAPETLRAIEDAILTRARQLRVRDSRY</sequence>
<dbReference type="RefSeq" id="WP_310456644.1">
    <property type="nucleotide sequence ID" value="NZ_JAVKPH010000006.1"/>
</dbReference>
<name>A0ABU1F688_9RHOB</name>
<dbReference type="Proteomes" id="UP001247754">
    <property type="component" value="Unassembled WGS sequence"/>
</dbReference>
<protein>
    <submittedName>
        <fullName evidence="1">DUF3576 domain-containing protein</fullName>
    </submittedName>
</protein>
<gene>
    <name evidence="1" type="ORF">RGD00_07260</name>
</gene>
<dbReference type="InterPro" id="IPR021959">
    <property type="entry name" value="DUF3576"/>
</dbReference>